<feature type="domain" description="F-box" evidence="1">
    <location>
        <begin position="1"/>
        <end position="46"/>
    </location>
</feature>
<sequence>MCLLDLPTELLQYIASFLPAESLTCLSKTCRQLHEITAIDSLWQALSFRDYGVNSNQGWNLTYKEIYTKGLKRLALIPYGGLVNVCWGHGEIQVNRYMSRPEDHPSSKLSSYQMFSLRWNETLGDIEVFCVQCPSGARPAILLQ</sequence>
<dbReference type="Pfam" id="PF12937">
    <property type="entry name" value="F-box-like"/>
    <property type="match status" value="1"/>
</dbReference>
<dbReference type="InterPro" id="IPR036047">
    <property type="entry name" value="F-box-like_dom_sf"/>
</dbReference>
<accession>A0A8S3ZXR6</accession>
<proteinExistence type="predicted"/>
<comment type="caution">
    <text evidence="2">The sequence shown here is derived from an EMBL/GenBank/DDBJ whole genome shotgun (WGS) entry which is preliminary data.</text>
</comment>
<dbReference type="Proteomes" id="UP000678393">
    <property type="component" value="Unassembled WGS sequence"/>
</dbReference>
<evidence type="ECO:0000313" key="2">
    <source>
        <dbReference type="EMBL" id="CAG5131596.1"/>
    </source>
</evidence>
<dbReference type="SUPFAM" id="SSF81383">
    <property type="entry name" value="F-box domain"/>
    <property type="match status" value="1"/>
</dbReference>
<name>A0A8S3ZXR6_9EUPU</name>
<organism evidence="2 3">
    <name type="scientific">Candidula unifasciata</name>
    <dbReference type="NCBI Taxonomy" id="100452"/>
    <lineage>
        <taxon>Eukaryota</taxon>
        <taxon>Metazoa</taxon>
        <taxon>Spiralia</taxon>
        <taxon>Lophotrochozoa</taxon>
        <taxon>Mollusca</taxon>
        <taxon>Gastropoda</taxon>
        <taxon>Heterobranchia</taxon>
        <taxon>Euthyneura</taxon>
        <taxon>Panpulmonata</taxon>
        <taxon>Eupulmonata</taxon>
        <taxon>Stylommatophora</taxon>
        <taxon>Helicina</taxon>
        <taxon>Helicoidea</taxon>
        <taxon>Geomitridae</taxon>
        <taxon>Candidula</taxon>
    </lineage>
</organism>
<dbReference type="EMBL" id="CAJHNH020004768">
    <property type="protein sequence ID" value="CAG5131596.1"/>
    <property type="molecule type" value="Genomic_DNA"/>
</dbReference>
<gene>
    <name evidence="2" type="ORF">CUNI_LOCUS17154</name>
</gene>
<dbReference type="Gene3D" id="1.20.1280.50">
    <property type="match status" value="1"/>
</dbReference>
<reference evidence="2" key="1">
    <citation type="submission" date="2021-04" db="EMBL/GenBank/DDBJ databases">
        <authorList>
            <consortium name="Molecular Ecology Group"/>
        </authorList>
    </citation>
    <scope>NUCLEOTIDE SEQUENCE</scope>
</reference>
<dbReference type="InterPro" id="IPR001810">
    <property type="entry name" value="F-box_dom"/>
</dbReference>
<dbReference type="PROSITE" id="PS50181">
    <property type="entry name" value="FBOX"/>
    <property type="match status" value="1"/>
</dbReference>
<evidence type="ECO:0000313" key="3">
    <source>
        <dbReference type="Proteomes" id="UP000678393"/>
    </source>
</evidence>
<protein>
    <recommendedName>
        <fullName evidence="1">F-box domain-containing protein</fullName>
    </recommendedName>
</protein>
<feature type="non-terminal residue" evidence="2">
    <location>
        <position position="144"/>
    </location>
</feature>
<keyword evidence="3" id="KW-1185">Reference proteome</keyword>
<dbReference type="AlphaFoldDB" id="A0A8S3ZXR6"/>
<evidence type="ECO:0000259" key="1">
    <source>
        <dbReference type="PROSITE" id="PS50181"/>
    </source>
</evidence>
<dbReference type="OrthoDB" id="722566at2759"/>